<comment type="subcellular location">
    <subcellularLocation>
        <location evidence="1">Cell membrane</location>
        <topology evidence="1">Peripheral membrane protein</topology>
        <orientation evidence="1">Cytoplasmic side</orientation>
    </subcellularLocation>
</comment>
<sequence>MEAGGRRLAAGRVEASPERGRPAAYASAGRPAPARPMRRVQIIYYLCRNGQLEHPHFMELAQHPHQPLRLKDVMDRLTLLRGKGMPALFSWSCKRNYKNGYVWNDLSENDVIYPSDGVEYVLKGSEIFPGCSSSGADRFQHLRVTDRSPTKPPPPPPLALPHMSHNKQYPVDGYGDYDAVEDRDDDELGHSYHHRRTASGRPEKAAAAAVSARAATNRARPVELPVEETSPPSSTSSDKPPPPAALLMQQQQQPGRRATSEVPEPSRPGSMLLQLIACGSTTAPSAAGGGGGPGKCRAEPRRSCGLVSRLSARGGADADEDEDGVGAGTDLGRRFGRLAAEDKEYFSGSIVEGGGGRGTPLPASSLKRSNSYNEERSCRPGGVAGGAAIGEEAMDEGDGGVRGRCIPGRKKPPPQQQQQK</sequence>
<keyword evidence="3" id="KW-1003">Cell membrane</keyword>
<dbReference type="GO" id="GO:0051301">
    <property type="term" value="P:cell division"/>
    <property type="evidence" value="ECO:0007669"/>
    <property type="project" value="UniProtKB-KW"/>
</dbReference>
<dbReference type="InterPro" id="IPR048351">
    <property type="entry name" value="SOK_DIX"/>
</dbReference>
<feature type="region of interest" description="Disordered" evidence="9">
    <location>
        <begin position="1"/>
        <end position="31"/>
    </location>
</feature>
<feature type="compositionally biased region" description="Low complexity" evidence="9">
    <location>
        <begin position="245"/>
        <end position="254"/>
    </location>
</feature>
<dbReference type="PANTHER" id="PTHR31083:SF18">
    <property type="entry name" value="PROTEIN SOSEKI 2"/>
    <property type="match status" value="1"/>
</dbReference>
<dbReference type="InterPro" id="IPR010369">
    <property type="entry name" value="SOK"/>
</dbReference>
<evidence type="ECO:0000256" key="9">
    <source>
        <dbReference type="SAM" id="MobiDB-lite"/>
    </source>
</evidence>
<reference evidence="11" key="1">
    <citation type="journal article" date="2009" name="Plant Mol. Biol.">
        <title>Insights into corn genes derived from large-scale cDNA sequencing.</title>
        <authorList>
            <person name="Alexandrov N.N."/>
            <person name="Brover V.V."/>
            <person name="Freidin S."/>
            <person name="Troukhan M.E."/>
            <person name="Tatarinova T.V."/>
            <person name="Zhang H."/>
            <person name="Swaller T.J."/>
            <person name="Lu Y.P."/>
            <person name="Bouck J."/>
            <person name="Flavell R.B."/>
            <person name="Feldmann K.A."/>
        </authorList>
    </citation>
    <scope>NUCLEOTIDE SEQUENCE</scope>
</reference>
<feature type="region of interest" description="Disordered" evidence="9">
    <location>
        <begin position="281"/>
        <end position="300"/>
    </location>
</feature>
<dbReference type="PANTHER" id="PTHR31083">
    <property type="entry name" value="UPSTREAM OF FLC PROTEIN (DUF966)"/>
    <property type="match status" value="1"/>
</dbReference>
<dbReference type="PIRSF" id="PIRSF031043">
    <property type="entry name" value="UCP031043"/>
    <property type="match status" value="1"/>
</dbReference>
<evidence type="ECO:0000259" key="10">
    <source>
        <dbReference type="Pfam" id="PF06136"/>
    </source>
</evidence>
<evidence type="ECO:0000256" key="7">
    <source>
        <dbReference type="ARBA" id="ARBA00024211"/>
    </source>
</evidence>
<dbReference type="ExpressionAtlas" id="B6TGB1">
    <property type="expression patterns" value="baseline and differential"/>
</dbReference>
<dbReference type="GO" id="GO:2000067">
    <property type="term" value="P:regulation of root morphogenesis"/>
    <property type="evidence" value="ECO:0007669"/>
    <property type="project" value="UniProtKB-ARBA"/>
</dbReference>
<keyword evidence="2" id="KW-0217">Developmental protein</keyword>
<dbReference type="EMBL" id="EU964026">
    <property type="protein sequence ID" value="ACG36144.1"/>
    <property type="molecule type" value="mRNA"/>
</dbReference>
<feature type="compositionally biased region" description="Low complexity" evidence="9">
    <location>
        <begin position="22"/>
        <end position="31"/>
    </location>
</feature>
<feature type="region of interest" description="Disordered" evidence="9">
    <location>
        <begin position="145"/>
        <end position="269"/>
    </location>
</feature>
<dbReference type="AlphaFoldDB" id="B6TGB1"/>
<comment type="subunit">
    <text evidence="8">Homodimer. Forms long polymer filaments with other SOKs proteins polymers (e.g. SOK1, SOK2, SOK3 and SOK4) crucial for polar localization and biological activity. Binds to ANGUSTIFOLIA (AN).</text>
</comment>
<dbReference type="GO" id="GO:0005886">
    <property type="term" value="C:plasma membrane"/>
    <property type="evidence" value="ECO:0007669"/>
    <property type="project" value="UniProtKB-SubCell"/>
</dbReference>
<dbReference type="GO" id="GO:0051258">
    <property type="term" value="P:protein polymerization"/>
    <property type="evidence" value="ECO:0007669"/>
    <property type="project" value="UniProtKB-ARBA"/>
</dbReference>
<comment type="similarity">
    <text evidence="7">Belongs to the SOSEKI family.</text>
</comment>
<feature type="compositionally biased region" description="Low complexity" evidence="9">
    <location>
        <begin position="205"/>
        <end position="238"/>
    </location>
</feature>
<feature type="region of interest" description="Disordered" evidence="9">
    <location>
        <begin position="348"/>
        <end position="420"/>
    </location>
</feature>
<evidence type="ECO:0000256" key="3">
    <source>
        <dbReference type="ARBA" id="ARBA00022475"/>
    </source>
</evidence>
<feature type="domain" description="SOSEKI DIX-like" evidence="10">
    <location>
        <begin position="40"/>
        <end position="128"/>
    </location>
</feature>
<protein>
    <recommendedName>
        <fullName evidence="10">SOSEKI DIX-like domain-containing protein</fullName>
    </recommendedName>
</protein>
<keyword evidence="4" id="KW-0132">Cell division</keyword>
<dbReference type="GO" id="GO:0090708">
    <property type="term" value="P:specification of plant organ axis polarity"/>
    <property type="evidence" value="ECO:0007669"/>
    <property type="project" value="UniProtKB-ARBA"/>
</dbReference>
<proteinExistence type="evidence at transcript level"/>
<dbReference type="Pfam" id="PF06136">
    <property type="entry name" value="SOK"/>
    <property type="match status" value="1"/>
</dbReference>
<evidence type="ECO:0000256" key="5">
    <source>
        <dbReference type="ARBA" id="ARBA00023136"/>
    </source>
</evidence>
<evidence type="ECO:0000256" key="1">
    <source>
        <dbReference type="ARBA" id="ARBA00004413"/>
    </source>
</evidence>
<dbReference type="GO" id="GO:0051302">
    <property type="term" value="P:regulation of cell division"/>
    <property type="evidence" value="ECO:0007669"/>
    <property type="project" value="UniProtKB-ARBA"/>
</dbReference>
<keyword evidence="5" id="KW-0472">Membrane</keyword>
<evidence type="ECO:0000256" key="6">
    <source>
        <dbReference type="ARBA" id="ARBA00023306"/>
    </source>
</evidence>
<feature type="compositionally biased region" description="Acidic residues" evidence="9">
    <location>
        <begin position="178"/>
        <end position="187"/>
    </location>
</feature>
<evidence type="ECO:0000256" key="8">
    <source>
        <dbReference type="ARBA" id="ARBA00046534"/>
    </source>
</evidence>
<feature type="compositionally biased region" description="Pro residues" evidence="9">
    <location>
        <begin position="150"/>
        <end position="159"/>
    </location>
</feature>
<organism evidence="11">
    <name type="scientific">Zea mays</name>
    <name type="common">Maize</name>
    <dbReference type="NCBI Taxonomy" id="4577"/>
    <lineage>
        <taxon>Eukaryota</taxon>
        <taxon>Viridiplantae</taxon>
        <taxon>Streptophyta</taxon>
        <taxon>Embryophyta</taxon>
        <taxon>Tracheophyta</taxon>
        <taxon>Spermatophyta</taxon>
        <taxon>Magnoliopsida</taxon>
        <taxon>Liliopsida</taxon>
        <taxon>Poales</taxon>
        <taxon>Poaceae</taxon>
        <taxon>PACMAD clade</taxon>
        <taxon>Panicoideae</taxon>
        <taxon>Andropogonodae</taxon>
        <taxon>Andropogoneae</taxon>
        <taxon>Tripsacinae</taxon>
        <taxon>Zea</taxon>
    </lineage>
</organism>
<dbReference type="InterPro" id="IPR021182">
    <property type="entry name" value="SOK_magnoliopsida"/>
</dbReference>
<evidence type="ECO:0000313" key="11">
    <source>
        <dbReference type="EMBL" id="ACG36144.1"/>
    </source>
</evidence>
<evidence type="ECO:0000256" key="2">
    <source>
        <dbReference type="ARBA" id="ARBA00022473"/>
    </source>
</evidence>
<name>B6TGB1_MAIZE</name>
<accession>B6TGB1</accession>
<evidence type="ECO:0000256" key="4">
    <source>
        <dbReference type="ARBA" id="ARBA00022618"/>
    </source>
</evidence>
<keyword evidence="6" id="KW-0131">Cell cycle</keyword>